<keyword evidence="2" id="KW-0251">Elongation factor</keyword>
<feature type="domain" description="Elongation factor SelB fourth winged-helix" evidence="1">
    <location>
        <begin position="63"/>
        <end position="108"/>
    </location>
</feature>
<keyword evidence="2" id="KW-0648">Protein biosynthesis</keyword>
<name>A0A6V8PMW5_9ACTN</name>
<sequence>LIRKDKYSPPSLAEIGEGLGLDGDKIKRIVKALVDAGSLVRVKQDLYYGREAMEENKDQVGGFLQPHGKITLAGLRDQLSTSRKYAQAILEYLDSVGFTRRIEDYRILKQIES</sequence>
<reference evidence="2 3" key="1">
    <citation type="journal article" date="2020" name="Front. Microbiol.">
        <title>Single-cell genomics of novel Actinobacteria with the Wood-Ljungdahl pathway discovered in a serpentinizing system.</title>
        <authorList>
            <person name="Merino N."/>
            <person name="Kawai M."/>
            <person name="Boyd E.S."/>
            <person name="Colman D.R."/>
            <person name="McGlynn S.E."/>
            <person name="Nealson K.H."/>
            <person name="Kurokawa K."/>
            <person name="Hongoh Y."/>
        </authorList>
    </citation>
    <scope>NUCLEOTIDE SEQUENCE [LARGE SCALE GENOMIC DNA]</scope>
    <source>
        <strain evidence="2 3">S42</strain>
    </source>
</reference>
<dbReference type="Pfam" id="PF09107">
    <property type="entry name" value="WHD_3rd_SelB"/>
    <property type="match status" value="1"/>
</dbReference>
<feature type="non-terminal residue" evidence="2">
    <location>
        <position position="1"/>
    </location>
</feature>
<evidence type="ECO:0000313" key="2">
    <source>
        <dbReference type="EMBL" id="GFP33480.1"/>
    </source>
</evidence>
<comment type="caution">
    <text evidence="2">The sequence shown here is derived from an EMBL/GenBank/DDBJ whole genome shotgun (WGS) entry which is preliminary data.</text>
</comment>
<evidence type="ECO:0000313" key="3">
    <source>
        <dbReference type="Proteomes" id="UP000568877"/>
    </source>
</evidence>
<dbReference type="AlphaFoldDB" id="A0A6V8PMW5"/>
<dbReference type="GO" id="GO:0001514">
    <property type="term" value="P:selenocysteine incorporation"/>
    <property type="evidence" value="ECO:0007669"/>
    <property type="project" value="InterPro"/>
</dbReference>
<dbReference type="InterPro" id="IPR036388">
    <property type="entry name" value="WH-like_DNA-bd_sf"/>
</dbReference>
<dbReference type="GO" id="GO:0003746">
    <property type="term" value="F:translation elongation factor activity"/>
    <property type="evidence" value="ECO:0007669"/>
    <property type="project" value="UniProtKB-KW"/>
</dbReference>
<dbReference type="GO" id="GO:0005737">
    <property type="term" value="C:cytoplasm"/>
    <property type="evidence" value="ECO:0007669"/>
    <property type="project" value="InterPro"/>
</dbReference>
<organism evidence="2 3">
    <name type="scientific">Candidatus Hakubella thermalkaliphila</name>
    <dbReference type="NCBI Taxonomy" id="2754717"/>
    <lineage>
        <taxon>Bacteria</taxon>
        <taxon>Bacillati</taxon>
        <taxon>Actinomycetota</taxon>
        <taxon>Actinomycetota incertae sedis</taxon>
        <taxon>Candidatus Hakubellales</taxon>
        <taxon>Candidatus Hakubellaceae</taxon>
        <taxon>Candidatus Hakubella</taxon>
    </lineage>
</organism>
<gene>
    <name evidence="2" type="ORF">HKBW3S42_01816</name>
</gene>
<dbReference type="GO" id="GO:0003723">
    <property type="term" value="F:RNA binding"/>
    <property type="evidence" value="ECO:0007669"/>
    <property type="project" value="InterPro"/>
</dbReference>
<protein>
    <submittedName>
        <fullName evidence="2">Selenocysteine-specific elongation factor</fullName>
    </submittedName>
</protein>
<dbReference type="Gene3D" id="1.10.10.10">
    <property type="entry name" value="Winged helix-like DNA-binding domain superfamily/Winged helix DNA-binding domain"/>
    <property type="match status" value="2"/>
</dbReference>
<dbReference type="InterPro" id="IPR015191">
    <property type="entry name" value="SelB_WHD4"/>
</dbReference>
<dbReference type="InterPro" id="IPR036390">
    <property type="entry name" value="WH_DNA-bd_sf"/>
</dbReference>
<dbReference type="EMBL" id="BLSA01000504">
    <property type="protein sequence ID" value="GFP33480.1"/>
    <property type="molecule type" value="Genomic_DNA"/>
</dbReference>
<dbReference type="GO" id="GO:0005525">
    <property type="term" value="F:GTP binding"/>
    <property type="evidence" value="ECO:0007669"/>
    <property type="project" value="InterPro"/>
</dbReference>
<dbReference type="SUPFAM" id="SSF46785">
    <property type="entry name" value="Winged helix' DNA-binding domain"/>
    <property type="match status" value="2"/>
</dbReference>
<proteinExistence type="predicted"/>
<dbReference type="Proteomes" id="UP000568877">
    <property type="component" value="Unassembled WGS sequence"/>
</dbReference>
<accession>A0A6V8PMW5</accession>
<evidence type="ECO:0000259" key="1">
    <source>
        <dbReference type="Pfam" id="PF09107"/>
    </source>
</evidence>